<dbReference type="GO" id="GO:0009245">
    <property type="term" value="P:lipid A biosynthetic process"/>
    <property type="evidence" value="ECO:0007669"/>
    <property type="project" value="TreeGrafter"/>
</dbReference>
<sequence length="280" mass="32583">MKKPPLRYKTIFISDVHLGTLNCKAKECLHFLKNTRCDRLVLNGDIIDGWQLGRGSKWSKMDTKFVRYILKRVEKQQQEVIYLRGNHDDILSRFLPMEFSTVKIVEDYIHENANGRYLVLHGDVFDTITKNFTFLAHLGDWGYKMLMSLNRWYNKYRSWRGKEYYSLSKAIKAKVKKAVSFISDFEEKLAKLAASRDCVGVICGHIHTPADKHCEGMHYLNSGDWVESLSAIVEHQDGRFELIHFSEFLAEYPMKQEENANEIEDELDADFPRGLAAEGF</sequence>
<keyword evidence="4" id="KW-0472">Membrane</keyword>
<dbReference type="GO" id="GO:0016020">
    <property type="term" value="C:membrane"/>
    <property type="evidence" value="ECO:0007669"/>
    <property type="project" value="GOC"/>
</dbReference>
<keyword evidence="2" id="KW-0997">Cell inner membrane</keyword>
<comment type="caution">
    <text evidence="7">The sequence shown here is derived from an EMBL/GenBank/DDBJ whole genome shotgun (WGS) entry which is preliminary data.</text>
</comment>
<dbReference type="InterPro" id="IPR043461">
    <property type="entry name" value="LpxH-like"/>
</dbReference>
<dbReference type="AlphaFoldDB" id="A0A7X1B8K1"/>
<dbReference type="PANTHER" id="PTHR34990:SF2">
    <property type="entry name" value="BLL8164 PROTEIN"/>
    <property type="match status" value="1"/>
</dbReference>
<dbReference type="GO" id="GO:0046872">
    <property type="term" value="F:metal ion binding"/>
    <property type="evidence" value="ECO:0007669"/>
    <property type="project" value="UniProtKB-KW"/>
</dbReference>
<evidence type="ECO:0000256" key="1">
    <source>
        <dbReference type="ARBA" id="ARBA00022475"/>
    </source>
</evidence>
<keyword evidence="8" id="KW-1185">Reference proteome</keyword>
<protein>
    <submittedName>
        <fullName evidence="7">UDP-2,3-diacylglucosamine diphosphatase</fullName>
    </submittedName>
</protein>
<evidence type="ECO:0000313" key="8">
    <source>
        <dbReference type="Proteomes" id="UP000526501"/>
    </source>
</evidence>
<dbReference type="RefSeq" id="WP_185660242.1">
    <property type="nucleotide sequence ID" value="NZ_CAWPOO010000012.1"/>
</dbReference>
<reference evidence="7 8" key="1">
    <citation type="submission" date="2020-07" db="EMBL/GenBank/DDBJ databases">
        <authorList>
            <person name="Feng X."/>
        </authorList>
    </citation>
    <scope>NUCLEOTIDE SEQUENCE [LARGE SCALE GENOMIC DNA]</scope>
    <source>
        <strain evidence="7 8">JCM23202</strain>
    </source>
</reference>
<evidence type="ECO:0000256" key="2">
    <source>
        <dbReference type="ARBA" id="ARBA00022519"/>
    </source>
</evidence>
<dbReference type="InterPro" id="IPR029052">
    <property type="entry name" value="Metallo-depent_PP-like"/>
</dbReference>
<dbReference type="Gene3D" id="3.60.21.10">
    <property type="match status" value="1"/>
</dbReference>
<dbReference type="Proteomes" id="UP000526501">
    <property type="component" value="Unassembled WGS sequence"/>
</dbReference>
<feature type="domain" description="Calcineurin-like phosphoesterase" evidence="6">
    <location>
        <begin position="9"/>
        <end position="209"/>
    </location>
</feature>
<evidence type="ECO:0000256" key="5">
    <source>
        <dbReference type="ARBA" id="ARBA00023211"/>
    </source>
</evidence>
<keyword evidence="1" id="KW-1003">Cell membrane</keyword>
<dbReference type="InterPro" id="IPR004843">
    <property type="entry name" value="Calcineurin-like_PHP"/>
</dbReference>
<name>A0A7X1B8K1_9BACT</name>
<organism evidence="7 8">
    <name type="scientific">Pelagicoccus albus</name>
    <dbReference type="NCBI Taxonomy" id="415222"/>
    <lineage>
        <taxon>Bacteria</taxon>
        <taxon>Pseudomonadati</taxon>
        <taxon>Verrucomicrobiota</taxon>
        <taxon>Opitutia</taxon>
        <taxon>Puniceicoccales</taxon>
        <taxon>Pelagicoccaceae</taxon>
        <taxon>Pelagicoccus</taxon>
    </lineage>
</organism>
<keyword evidence="5" id="KW-0464">Manganese</keyword>
<evidence type="ECO:0000256" key="3">
    <source>
        <dbReference type="ARBA" id="ARBA00022723"/>
    </source>
</evidence>
<evidence type="ECO:0000259" key="6">
    <source>
        <dbReference type="Pfam" id="PF00149"/>
    </source>
</evidence>
<gene>
    <name evidence="7" type="ORF">H5P27_09915</name>
</gene>
<proteinExistence type="predicted"/>
<accession>A0A7X1B8K1</accession>
<dbReference type="CDD" id="cd07398">
    <property type="entry name" value="MPP_YbbF-LpxH"/>
    <property type="match status" value="1"/>
</dbReference>
<dbReference type="PANTHER" id="PTHR34990">
    <property type="entry name" value="UDP-2,3-DIACYLGLUCOSAMINE HYDROLASE-RELATED"/>
    <property type="match status" value="1"/>
</dbReference>
<dbReference type="EMBL" id="JACHVC010000012">
    <property type="protein sequence ID" value="MBC2606360.1"/>
    <property type="molecule type" value="Genomic_DNA"/>
</dbReference>
<evidence type="ECO:0000256" key="4">
    <source>
        <dbReference type="ARBA" id="ARBA00023136"/>
    </source>
</evidence>
<dbReference type="GO" id="GO:0008758">
    <property type="term" value="F:UDP-2,3-diacylglucosamine hydrolase activity"/>
    <property type="evidence" value="ECO:0007669"/>
    <property type="project" value="TreeGrafter"/>
</dbReference>
<dbReference type="SUPFAM" id="SSF56300">
    <property type="entry name" value="Metallo-dependent phosphatases"/>
    <property type="match status" value="1"/>
</dbReference>
<evidence type="ECO:0000313" key="7">
    <source>
        <dbReference type="EMBL" id="MBC2606360.1"/>
    </source>
</evidence>
<dbReference type="Pfam" id="PF00149">
    <property type="entry name" value="Metallophos"/>
    <property type="match status" value="1"/>
</dbReference>
<keyword evidence="3" id="KW-0479">Metal-binding</keyword>